<reference evidence="3" key="1">
    <citation type="submission" date="2018-12" db="EMBL/GenBank/DDBJ databases">
        <authorList>
            <person name="Will S."/>
            <person name="Neumann-Schaal M."/>
            <person name="Henke P."/>
        </authorList>
    </citation>
    <scope>NUCLEOTIDE SEQUENCE</scope>
    <source>
        <strain evidence="3">PCC 7102</strain>
    </source>
</reference>
<dbReference type="Gene3D" id="2.40.160.180">
    <property type="entry name" value="Carbohydrate-selective porin OprB"/>
    <property type="match status" value="1"/>
</dbReference>
<comment type="similarity">
    <text evidence="1 2">Belongs to the OprB family.</text>
</comment>
<gene>
    <name evidence="3" type="ORF">DSM106972_003800</name>
</gene>
<dbReference type="InterPro" id="IPR038673">
    <property type="entry name" value="OprB_sf"/>
</dbReference>
<dbReference type="GO" id="GO:0016020">
    <property type="term" value="C:membrane"/>
    <property type="evidence" value="ECO:0007669"/>
    <property type="project" value="InterPro"/>
</dbReference>
<evidence type="ECO:0000256" key="1">
    <source>
        <dbReference type="ARBA" id="ARBA00008769"/>
    </source>
</evidence>
<dbReference type="Pfam" id="PF04966">
    <property type="entry name" value="OprB"/>
    <property type="match status" value="1"/>
</dbReference>
<protein>
    <recommendedName>
        <fullName evidence="5">Porin</fullName>
    </recommendedName>
</protein>
<accession>A0A433VUW9</accession>
<dbReference type="GO" id="GO:0015288">
    <property type="term" value="F:porin activity"/>
    <property type="evidence" value="ECO:0007669"/>
    <property type="project" value="InterPro"/>
</dbReference>
<name>A0A433VUW9_9CYAN</name>
<dbReference type="InterPro" id="IPR007049">
    <property type="entry name" value="Carb-sel_porin_OprB"/>
</dbReference>
<dbReference type="Proteomes" id="UP000271624">
    <property type="component" value="Unassembled WGS sequence"/>
</dbReference>
<evidence type="ECO:0000313" key="3">
    <source>
        <dbReference type="EMBL" id="RUT09885.1"/>
    </source>
</evidence>
<organism evidence="3 4">
    <name type="scientific">Dulcicalothrix desertica PCC 7102</name>
    <dbReference type="NCBI Taxonomy" id="232991"/>
    <lineage>
        <taxon>Bacteria</taxon>
        <taxon>Bacillati</taxon>
        <taxon>Cyanobacteriota</taxon>
        <taxon>Cyanophyceae</taxon>
        <taxon>Nostocales</taxon>
        <taxon>Calotrichaceae</taxon>
        <taxon>Dulcicalothrix</taxon>
    </lineage>
</organism>
<dbReference type="AlphaFoldDB" id="A0A433VUW9"/>
<dbReference type="GO" id="GO:0008643">
    <property type="term" value="P:carbohydrate transport"/>
    <property type="evidence" value="ECO:0007669"/>
    <property type="project" value="InterPro"/>
</dbReference>
<sequence>MAGIAFPDLFKEGALAGIAIGQPFIENAVGNATQTNFEAFYNLPVSDNIRITPLIQVITNPANQEDNGTIFTGTLRTVFSF</sequence>
<proteinExistence type="inferred from homology"/>
<evidence type="ECO:0000313" key="4">
    <source>
        <dbReference type="Proteomes" id="UP000271624"/>
    </source>
</evidence>
<evidence type="ECO:0000256" key="2">
    <source>
        <dbReference type="RuleBase" id="RU363072"/>
    </source>
</evidence>
<comment type="caution">
    <text evidence="3">The sequence shown here is derived from an EMBL/GenBank/DDBJ whole genome shotgun (WGS) entry which is preliminary data.</text>
</comment>
<evidence type="ECO:0008006" key="5">
    <source>
        <dbReference type="Google" id="ProtNLM"/>
    </source>
</evidence>
<dbReference type="EMBL" id="RSCL01000001">
    <property type="protein sequence ID" value="RUT09885.1"/>
    <property type="molecule type" value="Genomic_DNA"/>
</dbReference>
<keyword evidence="4" id="KW-1185">Reference proteome</keyword>
<reference evidence="3" key="2">
    <citation type="journal article" date="2019" name="Genome Biol. Evol.">
        <title>Day and night: Metabolic profiles and evolutionary relationships of six axenic non-marine cyanobacteria.</title>
        <authorList>
            <person name="Will S.E."/>
            <person name="Henke P."/>
            <person name="Boedeker C."/>
            <person name="Huang S."/>
            <person name="Brinkmann H."/>
            <person name="Rohde M."/>
            <person name="Jarek M."/>
            <person name="Friedl T."/>
            <person name="Seufert S."/>
            <person name="Schumacher M."/>
            <person name="Overmann J."/>
            <person name="Neumann-Schaal M."/>
            <person name="Petersen J."/>
        </authorList>
    </citation>
    <scope>NUCLEOTIDE SEQUENCE [LARGE SCALE GENOMIC DNA]</scope>
    <source>
        <strain evidence="3">PCC 7102</strain>
    </source>
</reference>